<feature type="chain" id="PRO_5003079890" evidence="1">
    <location>
        <begin position="27"/>
        <end position="180"/>
    </location>
</feature>
<dbReference type="EMBL" id="CP002021">
    <property type="protein sequence ID" value="ADG30104.1"/>
    <property type="molecule type" value="Genomic_DNA"/>
</dbReference>
<organism evidence="2">
    <name type="scientific">Thiomonas intermedia (strain K12)</name>
    <name type="common">Thiobacillus intermedius</name>
    <dbReference type="NCBI Taxonomy" id="75379"/>
    <lineage>
        <taxon>Bacteria</taxon>
        <taxon>Pseudomonadati</taxon>
        <taxon>Pseudomonadota</taxon>
        <taxon>Betaproteobacteria</taxon>
        <taxon>Burkholderiales</taxon>
        <taxon>Thiomonas</taxon>
    </lineage>
</organism>
<dbReference type="GO" id="GO:0009055">
    <property type="term" value="F:electron transfer activity"/>
    <property type="evidence" value="ECO:0007669"/>
    <property type="project" value="InterPro"/>
</dbReference>
<proteinExistence type="predicted"/>
<dbReference type="BioCyc" id="TINT75379:TINT_RS03535-MONOMER"/>
<dbReference type="HOGENOM" id="CLU_117226_1_0_4"/>
<dbReference type="SUPFAM" id="SSF46626">
    <property type="entry name" value="Cytochrome c"/>
    <property type="match status" value="1"/>
</dbReference>
<dbReference type="Gene3D" id="1.10.760.10">
    <property type="entry name" value="Cytochrome c-like domain"/>
    <property type="match status" value="1"/>
</dbReference>
<dbReference type="STRING" id="75379.Tint_0707"/>
<keyword evidence="1" id="KW-0732">Signal</keyword>
<gene>
    <name evidence="2" type="ordered locus">Tint_0707</name>
</gene>
<evidence type="ECO:0000313" key="2">
    <source>
        <dbReference type="EMBL" id="ADG30104.1"/>
    </source>
</evidence>
<dbReference type="eggNOG" id="COG2010">
    <property type="taxonomic scope" value="Bacteria"/>
</dbReference>
<dbReference type="AlphaFoldDB" id="D5X6H7"/>
<name>D5X6H7_THIK1</name>
<evidence type="ECO:0000256" key="1">
    <source>
        <dbReference type="SAM" id="SignalP"/>
    </source>
</evidence>
<dbReference type="GO" id="GO:0020037">
    <property type="term" value="F:heme binding"/>
    <property type="evidence" value="ECO:0007669"/>
    <property type="project" value="InterPro"/>
</dbReference>
<reference evidence="2" key="1">
    <citation type="submission" date="2010-04" db="EMBL/GenBank/DDBJ databases">
        <title>Complete sequence of Thiomonas intermedia K12.</title>
        <authorList>
            <consortium name="US DOE Joint Genome Institute"/>
            <person name="Lucas S."/>
            <person name="Copeland A."/>
            <person name="Lapidus A."/>
            <person name="Cheng J.-F."/>
            <person name="Bruce D."/>
            <person name="Goodwin L."/>
            <person name="Pitluck S."/>
            <person name="Davenport K."/>
            <person name="Detter J.C."/>
            <person name="Han C."/>
            <person name="Tapia R."/>
            <person name="Land M."/>
            <person name="Hauser L."/>
            <person name="Kyrpides N."/>
            <person name="Ovchinnikova G."/>
            <person name="Kerfeld C.A."/>
            <person name="Cannon G.C."/>
            <person name="Heinhorst S."/>
            <person name="Woyke T."/>
        </authorList>
    </citation>
    <scope>NUCLEOTIDE SEQUENCE [LARGE SCALE GENOMIC DNA]</scope>
    <source>
        <strain evidence="2">K12</strain>
    </source>
</reference>
<accession>D5X6H7</accession>
<sequence>MKCIKPLFAIGLFGMAAGLSFTSAKAQDSHSGHASIGVNRPSPQVIRGLYLVKISGCNDCHTPGYAESGGNTPQKAWMTGSTVGFQGPWGTTYPTNLRLSMQRLSEAQWLQSARRPTRPPMPWFALREMSDADLRAVYAAVRYLGPAGEKAPAFVPPGQTPKGQFIDFVPRSPSAAYGAK</sequence>
<dbReference type="InterPro" id="IPR036909">
    <property type="entry name" value="Cyt_c-like_dom_sf"/>
</dbReference>
<protein>
    <submittedName>
        <fullName evidence="2">Putative cytochrome c</fullName>
    </submittedName>
</protein>
<feature type="signal peptide" evidence="1">
    <location>
        <begin position="1"/>
        <end position="26"/>
    </location>
</feature>
<dbReference type="KEGG" id="tin:Tint_0707"/>